<evidence type="ECO:0000313" key="1">
    <source>
        <dbReference type="EMBL" id="QKN88856.1"/>
    </source>
</evidence>
<protein>
    <submittedName>
        <fullName evidence="1">Capsid protein</fullName>
    </submittedName>
</protein>
<reference evidence="1" key="1">
    <citation type="submission" date="2020-01" db="EMBL/GenBank/DDBJ databases">
        <title>Viral genomes from wild and zoo birds in China.</title>
        <authorList>
            <person name="Yao Y."/>
            <person name="Shan T."/>
            <person name="Yang S."/>
            <person name="Zhang W."/>
        </authorList>
    </citation>
    <scope>NUCLEOTIDE SEQUENCE</scope>
    <source>
        <strain evidence="1">Zftegr02cir1</strain>
    </source>
</reference>
<dbReference type="EMBL" id="MT138047">
    <property type="protein sequence ID" value="QKN88856.1"/>
    <property type="molecule type" value="Genomic_DNA"/>
</dbReference>
<sequence length="289" mass="32138">MASFVRNSRRRRRLYKTKKRRTFTRRRTVSRRTYRRPAARGMQRIRKVKWGSRNIGGDRCFAKLRYVNARTLSIANASFATFQNQAMNVGSFLSAGGTDTTSLAAIMGATPNLSTLGSLYLKYRIRGIKIKLTFWQQAGAPVVLYTNAASTETQFTVSDAKPTPDFATPSISVLPEQRWAKYRVCGATAAGAKPTSLSAYYSVNKVFGPDSIVKNDVNFTGEMQLAAPYFKPQIQDTLGNNGPQWGPWMQYGIFNMSGDNAANDDGAIGVLKIEQTVYTEFFGKRISVA</sequence>
<name>A0A6M9Z8D7_9VIRU</name>
<proteinExistence type="predicted"/>
<organism evidence="1">
    <name type="scientific">Cressdnaviricota sp</name>
    <dbReference type="NCBI Taxonomy" id="2748378"/>
    <lineage>
        <taxon>Viruses</taxon>
        <taxon>Monodnaviria</taxon>
        <taxon>Shotokuvirae</taxon>
        <taxon>Cressdnaviricota</taxon>
    </lineage>
</organism>
<accession>A0A6M9Z8D7</accession>